<gene>
    <name evidence="1" type="ORF">FRX48_02765</name>
</gene>
<sequence length="483" mass="55480">MWTSLALVSRDCRQLARSRQFASIQLNFSDASLGLIKAVLAEGVERTDNEGSTVLPSLGACIRRIKVLPHPHWLAHWPEIATGRRLLCACEVCARAAGAVLRLLRSGYRKMVSRPDTLPHLDLFSWEETFVLRRDFFNGLACSSIKHLKLFGVQIEEEFKMQLPLHFEIYPSRRNRGRIKSSLICNSILDLFALTLESLTWVGGYSRILLVSDGLDSSCFPKLRNLKLARISFSDSSVLDSLIQVNLRMLEASTESHADFFSKRGTVRSLETFVWQCVHIPADHPLDFLRANPLASEVPDSLLDEHLLPLLSQSFSRLESLSLKWKDAFVSKRALTMICPLTSLKQIHLTVGGEFSWKSEWLIDHETMRSYLRKLPCLRKVAHSRDTYSNERPDRPNSDYYEDRFVADRAIRDWLWEMKHRTRMLKEGSKYARVMPKLEWLYSGQLVMGIQNVSQTGEREAFAVSHERDGCYTLLQRMFELGD</sequence>
<reference evidence="1 2" key="1">
    <citation type="submission" date="2019-09" db="EMBL/GenBank/DDBJ databases">
        <title>The hologenome of the rock-dwelling lichen Lasallia pustulata.</title>
        <authorList>
            <person name="Greshake Tzovaras B."/>
            <person name="Segers F."/>
            <person name="Bicker A."/>
            <person name="Dal Grande F."/>
            <person name="Otte J."/>
            <person name="Hankeln T."/>
            <person name="Schmitt I."/>
            <person name="Ebersberger I."/>
        </authorList>
    </citation>
    <scope>NUCLEOTIDE SEQUENCE [LARGE SCALE GENOMIC DNA]</scope>
    <source>
        <strain evidence="1">A1-1</strain>
    </source>
</reference>
<proteinExistence type="predicted"/>
<evidence type="ECO:0008006" key="3">
    <source>
        <dbReference type="Google" id="ProtNLM"/>
    </source>
</evidence>
<comment type="caution">
    <text evidence="1">The sequence shown here is derived from an EMBL/GenBank/DDBJ whole genome shotgun (WGS) entry which is preliminary data.</text>
</comment>
<dbReference type="Proteomes" id="UP000324767">
    <property type="component" value="Unassembled WGS sequence"/>
</dbReference>
<organism evidence="1 2">
    <name type="scientific">Lasallia pustulata</name>
    <dbReference type="NCBI Taxonomy" id="136370"/>
    <lineage>
        <taxon>Eukaryota</taxon>
        <taxon>Fungi</taxon>
        <taxon>Dikarya</taxon>
        <taxon>Ascomycota</taxon>
        <taxon>Pezizomycotina</taxon>
        <taxon>Lecanoromycetes</taxon>
        <taxon>OSLEUM clade</taxon>
        <taxon>Umbilicariomycetidae</taxon>
        <taxon>Umbilicariales</taxon>
        <taxon>Umbilicariaceae</taxon>
        <taxon>Lasallia</taxon>
    </lineage>
</organism>
<accession>A0A5M8PTY0</accession>
<protein>
    <recommendedName>
        <fullName evidence="3">F-box domain-containing protein</fullName>
    </recommendedName>
</protein>
<dbReference type="OrthoDB" id="3257981at2759"/>
<evidence type="ECO:0000313" key="2">
    <source>
        <dbReference type="Proteomes" id="UP000324767"/>
    </source>
</evidence>
<name>A0A5M8PTY0_9LECA</name>
<dbReference type="EMBL" id="VXIT01000004">
    <property type="protein sequence ID" value="KAA6413022.1"/>
    <property type="molecule type" value="Genomic_DNA"/>
</dbReference>
<dbReference type="AlphaFoldDB" id="A0A5M8PTY0"/>
<evidence type="ECO:0000313" key="1">
    <source>
        <dbReference type="EMBL" id="KAA6413022.1"/>
    </source>
</evidence>